<dbReference type="InterPro" id="IPR002110">
    <property type="entry name" value="Ankyrin_rpt"/>
</dbReference>
<dbReference type="InterPro" id="IPR030616">
    <property type="entry name" value="Aur-like"/>
</dbReference>
<dbReference type="GO" id="GO:0005524">
    <property type="term" value="F:ATP binding"/>
    <property type="evidence" value="ECO:0007669"/>
    <property type="project" value="UniProtKB-KW"/>
</dbReference>
<dbReference type="PANTHER" id="PTHR24350">
    <property type="entry name" value="SERINE/THREONINE-PROTEIN KINASE IAL-RELATED"/>
    <property type="match status" value="1"/>
</dbReference>
<name>A0A3N4KAP3_9PEZI</name>
<organism evidence="11 12">
    <name type="scientific">Morchella conica CCBAS932</name>
    <dbReference type="NCBI Taxonomy" id="1392247"/>
    <lineage>
        <taxon>Eukaryota</taxon>
        <taxon>Fungi</taxon>
        <taxon>Dikarya</taxon>
        <taxon>Ascomycota</taxon>
        <taxon>Pezizomycotina</taxon>
        <taxon>Pezizomycetes</taxon>
        <taxon>Pezizales</taxon>
        <taxon>Morchellaceae</taxon>
        <taxon>Morchella</taxon>
    </lineage>
</organism>
<dbReference type="PROSITE" id="PS00108">
    <property type="entry name" value="PROTEIN_KINASE_ST"/>
    <property type="match status" value="1"/>
</dbReference>
<keyword evidence="5 7" id="KW-0067">ATP-binding</keyword>
<dbReference type="SUPFAM" id="SSF56112">
    <property type="entry name" value="Protein kinase-like (PK-like)"/>
    <property type="match status" value="1"/>
</dbReference>
<dbReference type="Pfam" id="PF00069">
    <property type="entry name" value="Pkinase"/>
    <property type="match status" value="1"/>
</dbReference>
<evidence type="ECO:0000313" key="12">
    <source>
        <dbReference type="Proteomes" id="UP000277580"/>
    </source>
</evidence>
<dbReference type="STRING" id="1392247.A0A3N4KAP3"/>
<reference evidence="11 12" key="1">
    <citation type="journal article" date="2018" name="Nat. Ecol. Evol.">
        <title>Pezizomycetes genomes reveal the molecular basis of ectomycorrhizal truffle lifestyle.</title>
        <authorList>
            <person name="Murat C."/>
            <person name="Payen T."/>
            <person name="Noel B."/>
            <person name="Kuo A."/>
            <person name="Morin E."/>
            <person name="Chen J."/>
            <person name="Kohler A."/>
            <person name="Krizsan K."/>
            <person name="Balestrini R."/>
            <person name="Da Silva C."/>
            <person name="Montanini B."/>
            <person name="Hainaut M."/>
            <person name="Levati E."/>
            <person name="Barry K.W."/>
            <person name="Belfiori B."/>
            <person name="Cichocki N."/>
            <person name="Clum A."/>
            <person name="Dockter R.B."/>
            <person name="Fauchery L."/>
            <person name="Guy J."/>
            <person name="Iotti M."/>
            <person name="Le Tacon F."/>
            <person name="Lindquist E.A."/>
            <person name="Lipzen A."/>
            <person name="Malagnac F."/>
            <person name="Mello A."/>
            <person name="Molinier V."/>
            <person name="Miyauchi S."/>
            <person name="Poulain J."/>
            <person name="Riccioni C."/>
            <person name="Rubini A."/>
            <person name="Sitrit Y."/>
            <person name="Splivallo R."/>
            <person name="Traeger S."/>
            <person name="Wang M."/>
            <person name="Zifcakova L."/>
            <person name="Wipf D."/>
            <person name="Zambonelli A."/>
            <person name="Paolocci F."/>
            <person name="Nowrousian M."/>
            <person name="Ottonello S."/>
            <person name="Baldrian P."/>
            <person name="Spatafora J.W."/>
            <person name="Henrissat B."/>
            <person name="Nagy L.G."/>
            <person name="Aury J.M."/>
            <person name="Wincker P."/>
            <person name="Grigoriev I.V."/>
            <person name="Bonfante P."/>
            <person name="Martin F.M."/>
        </authorList>
    </citation>
    <scope>NUCLEOTIDE SEQUENCE [LARGE SCALE GENOMIC DNA]</scope>
    <source>
        <strain evidence="11 12">CCBAS932</strain>
    </source>
</reference>
<evidence type="ECO:0000256" key="5">
    <source>
        <dbReference type="ARBA" id="ARBA00022840"/>
    </source>
</evidence>
<dbReference type="PROSITE" id="PS50011">
    <property type="entry name" value="PROTEIN_KINASE_DOM"/>
    <property type="match status" value="1"/>
</dbReference>
<dbReference type="OrthoDB" id="4129984at2759"/>
<evidence type="ECO:0000256" key="7">
    <source>
        <dbReference type="PIRSR" id="PIRSR630616-2"/>
    </source>
</evidence>
<feature type="binding site" evidence="7">
    <location>
        <position position="142"/>
    </location>
    <ligand>
        <name>ATP</name>
        <dbReference type="ChEBI" id="CHEBI:30616"/>
    </ligand>
</feature>
<dbReference type="InParanoid" id="A0A3N4KAP3"/>
<accession>A0A3N4KAP3</accession>
<keyword evidence="2" id="KW-0808">Transferase</keyword>
<feature type="cross-link" description="Glycyl lysine isopeptide (Lys-Gly) (interchain with G-Cter in SUMO2)" evidence="8">
    <location>
        <position position="124"/>
    </location>
</feature>
<dbReference type="InterPro" id="IPR008271">
    <property type="entry name" value="Ser/Thr_kinase_AS"/>
</dbReference>
<feature type="domain" description="Protein kinase" evidence="10">
    <location>
        <begin position="1"/>
        <end position="289"/>
    </location>
</feature>
<sequence length="468" mass="52491">MGVCERARARWIWSCSSRKEENTNELRAVKKLHAGMGSEMDHKRELSILVSLKDHRDLFVQFRGWYMEKGCILLAMEYVEHGDLRGFLKRSGKQSEESAKEIAMQVLEGLVILHGRSICYRDLKPENILLSSLSPIHIKLADFGISKSTADTRLVTQIGTRNYLAPEVNRSLPLNLLKLNGEYESSFDLWSLGCLLHEVLRLKLPFTTVDSSRTYDSTISGVVPISSTEFEFDNKAFFDFCYGTNANLSTGTLRAFNISERGIEFIKSLLVPDPRSRPSAANAMKSEWLLELPQSSNGVIYDQQKTEPEILRSQMFACGMGVSLRTINTLINRGGGSSCKALLHKCFLKTEIADILQRALKEGYSLFVLILKQELDIDRSLFDEFFDTALVAGDLGTIKTLSRINYIKRNSYSRDILYTTVKGGHVEMAKLLLEGGADVNAVNHYGRTALQTAVLGGHIDMVALLQNQ</sequence>
<keyword evidence="1" id="KW-0723">Serine/threonine-protein kinase</keyword>
<evidence type="ECO:0000313" key="11">
    <source>
        <dbReference type="EMBL" id="RPB07587.1"/>
    </source>
</evidence>
<feature type="repeat" description="ANK" evidence="9">
    <location>
        <begin position="412"/>
        <end position="444"/>
    </location>
</feature>
<evidence type="ECO:0000256" key="6">
    <source>
        <dbReference type="PIRSR" id="PIRSR630616-1"/>
    </source>
</evidence>
<dbReference type="AlphaFoldDB" id="A0A3N4KAP3"/>
<evidence type="ECO:0000256" key="2">
    <source>
        <dbReference type="ARBA" id="ARBA00022679"/>
    </source>
</evidence>
<evidence type="ECO:0000259" key="10">
    <source>
        <dbReference type="PROSITE" id="PS50011"/>
    </source>
</evidence>
<gene>
    <name evidence="11" type="ORF">P167DRAFT_540006</name>
</gene>
<dbReference type="SMART" id="SM00220">
    <property type="entry name" value="S_TKc"/>
    <property type="match status" value="1"/>
</dbReference>
<dbReference type="EMBL" id="ML119179">
    <property type="protein sequence ID" value="RPB07587.1"/>
    <property type="molecule type" value="Genomic_DNA"/>
</dbReference>
<dbReference type="PROSITE" id="PS50297">
    <property type="entry name" value="ANK_REP_REGION"/>
    <property type="match status" value="1"/>
</dbReference>
<dbReference type="InterPro" id="IPR011009">
    <property type="entry name" value="Kinase-like_dom_sf"/>
</dbReference>
<dbReference type="InterPro" id="IPR036770">
    <property type="entry name" value="Ankyrin_rpt-contain_sf"/>
</dbReference>
<feature type="binding site" evidence="7">
    <location>
        <begin position="126"/>
        <end position="127"/>
    </location>
    <ligand>
        <name>ATP</name>
        <dbReference type="ChEBI" id="CHEBI:30616"/>
    </ligand>
</feature>
<keyword evidence="4 11" id="KW-0418">Kinase</keyword>
<protein>
    <submittedName>
        <fullName evidence="11">Kinase-like protein</fullName>
    </submittedName>
</protein>
<keyword evidence="3 7" id="KW-0547">Nucleotide-binding</keyword>
<dbReference type="InterPro" id="IPR000719">
    <property type="entry name" value="Prot_kinase_dom"/>
</dbReference>
<dbReference type="SUPFAM" id="SSF48403">
    <property type="entry name" value="Ankyrin repeat"/>
    <property type="match status" value="1"/>
</dbReference>
<dbReference type="PROSITE" id="PS50088">
    <property type="entry name" value="ANK_REPEAT"/>
    <property type="match status" value="1"/>
</dbReference>
<keyword evidence="12" id="KW-1185">Reference proteome</keyword>
<dbReference type="GO" id="GO:0004674">
    <property type="term" value="F:protein serine/threonine kinase activity"/>
    <property type="evidence" value="ECO:0007669"/>
    <property type="project" value="UniProtKB-KW"/>
</dbReference>
<dbReference type="Pfam" id="PF13637">
    <property type="entry name" value="Ank_4"/>
    <property type="match status" value="1"/>
</dbReference>
<keyword evidence="9" id="KW-0040">ANK repeat</keyword>
<proteinExistence type="predicted"/>
<dbReference type="Proteomes" id="UP000277580">
    <property type="component" value="Unassembled WGS sequence"/>
</dbReference>
<evidence type="ECO:0000256" key="1">
    <source>
        <dbReference type="ARBA" id="ARBA00022527"/>
    </source>
</evidence>
<evidence type="ECO:0000256" key="8">
    <source>
        <dbReference type="PIRSR" id="PIRSR630616-3"/>
    </source>
</evidence>
<evidence type="ECO:0000256" key="9">
    <source>
        <dbReference type="PROSITE-ProRule" id="PRU00023"/>
    </source>
</evidence>
<dbReference type="Gene3D" id="1.25.40.20">
    <property type="entry name" value="Ankyrin repeat-containing domain"/>
    <property type="match status" value="1"/>
</dbReference>
<evidence type="ECO:0000256" key="4">
    <source>
        <dbReference type="ARBA" id="ARBA00022777"/>
    </source>
</evidence>
<feature type="active site" description="Proton acceptor" evidence="6">
    <location>
        <position position="122"/>
    </location>
</feature>
<evidence type="ECO:0000256" key="3">
    <source>
        <dbReference type="ARBA" id="ARBA00022741"/>
    </source>
</evidence>
<dbReference type="Gene3D" id="1.10.510.10">
    <property type="entry name" value="Transferase(Phosphotransferase) domain 1"/>
    <property type="match status" value="1"/>
</dbReference>